<evidence type="ECO:0000256" key="1">
    <source>
        <dbReference type="SAM" id="Coils"/>
    </source>
</evidence>
<feature type="compositionally biased region" description="Basic and acidic residues" evidence="2">
    <location>
        <begin position="644"/>
        <end position="656"/>
    </location>
</feature>
<evidence type="ECO:0000313" key="3">
    <source>
        <dbReference type="EMBL" id="KAL3700380.1"/>
    </source>
</evidence>
<feature type="coiled-coil region" evidence="1">
    <location>
        <begin position="698"/>
        <end position="725"/>
    </location>
</feature>
<accession>A0ABD3I9K8</accession>
<feature type="compositionally biased region" description="Basic and acidic residues" evidence="2">
    <location>
        <begin position="545"/>
        <end position="559"/>
    </location>
</feature>
<protein>
    <submittedName>
        <fullName evidence="3">Uncharacterized protein</fullName>
    </submittedName>
</protein>
<sequence>MAAWNRLSYFNQNSGSFPIRRDLNGKGISQQLNSTGLDSSSGRRGSEQSRRISKHTTPYNITDGGFLSNRSTLDMDGHGLMSTHATESLLNNHGQKQEDGLLGPGRLRQLSAASYNFLSQKKDQFADGHVSMYQGQDPVSRGLIDMGLGVNGGLSSEVTGKNIRYVGQEEPNFAQASACESLHDYQYGGRKLFHESYLGTAPGYTGGEEDSLMPPMSPRVMPMSPRAMPMSPRKDELVLTMMSPRRDDINPTDLYGDIPRMMSPRRDDLSPTLKPVRRDFLNMGLKGTSRSGREEELLQHQDFPMSPRREACITPPMSPRVGWDYEAPSLNTPNLPLPVGSHPYSPPTSPSWRDGVKSHSQWDLLPRNVAVWNRNEREGRIEDNRAYKADIFTGVPQRQNGKYRAEMDNYREDYRGLGQGWSSSRWGLDDGLLVRPEEQDGLFRPQMVYGLGQMGRNFSGYSRDSHVTNGNQFSYNSRINRRIGMAPGYIRRDRNQQSVAGRVQSNTVDFSRKRYNGYAGNNKTLRTDRQEKVVKSTAVTSKTVKKNEKNDAGVSDKKSISLVAAIENASKRSNEEKTSDKPNGNKSSKVDSSVGATSTIENDSKTQPARITAPGISSRLSNMVNENGSSENQKNETRNTAAGDAEKKEAGTHEQVHQNGLPANPSKGSSQVKSQTETKLGEKREVRKRPSLVTEIEKAKRSRTLAEQRRRYRELEETYYDADELPFEIISKMNKSGARYPRAYNDDPYLRRRQQEGQKRLHCLLCGKLRSLVRPNQGQVGQVRSQRFCTCQY</sequence>
<feature type="region of interest" description="Disordered" evidence="2">
    <location>
        <begin position="513"/>
        <end position="690"/>
    </location>
</feature>
<organism evidence="3 4">
    <name type="scientific">Riccia sorocarpa</name>
    <dbReference type="NCBI Taxonomy" id="122646"/>
    <lineage>
        <taxon>Eukaryota</taxon>
        <taxon>Viridiplantae</taxon>
        <taxon>Streptophyta</taxon>
        <taxon>Embryophyta</taxon>
        <taxon>Marchantiophyta</taxon>
        <taxon>Marchantiopsida</taxon>
        <taxon>Marchantiidae</taxon>
        <taxon>Marchantiales</taxon>
        <taxon>Ricciaceae</taxon>
        <taxon>Riccia</taxon>
    </lineage>
</organism>
<feature type="compositionally biased region" description="Basic and acidic residues" evidence="2">
    <location>
        <begin position="525"/>
        <end position="534"/>
    </location>
</feature>
<dbReference type="AlphaFoldDB" id="A0ABD3I9K8"/>
<feature type="compositionally biased region" description="Basic and acidic residues" evidence="2">
    <location>
        <begin position="569"/>
        <end position="580"/>
    </location>
</feature>
<name>A0ABD3I9K8_9MARC</name>
<keyword evidence="4" id="KW-1185">Reference proteome</keyword>
<feature type="compositionally biased region" description="Polar residues" evidence="2">
    <location>
        <begin position="618"/>
        <end position="632"/>
    </location>
</feature>
<evidence type="ECO:0000313" key="4">
    <source>
        <dbReference type="Proteomes" id="UP001633002"/>
    </source>
</evidence>
<gene>
    <name evidence="3" type="ORF">R1sor_018402</name>
</gene>
<feature type="region of interest" description="Disordered" evidence="2">
    <location>
        <begin position="245"/>
        <end position="272"/>
    </location>
</feature>
<feature type="region of interest" description="Disordered" evidence="2">
    <location>
        <begin position="32"/>
        <end position="57"/>
    </location>
</feature>
<evidence type="ECO:0000256" key="2">
    <source>
        <dbReference type="SAM" id="MobiDB-lite"/>
    </source>
</evidence>
<feature type="compositionally biased region" description="Polar residues" evidence="2">
    <location>
        <begin position="581"/>
        <end position="609"/>
    </location>
</feature>
<dbReference type="EMBL" id="JBJQOH010000001">
    <property type="protein sequence ID" value="KAL3700380.1"/>
    <property type="molecule type" value="Genomic_DNA"/>
</dbReference>
<feature type="compositionally biased region" description="Polar residues" evidence="2">
    <location>
        <begin position="666"/>
        <end position="678"/>
    </location>
</feature>
<dbReference type="Proteomes" id="UP001633002">
    <property type="component" value="Unassembled WGS sequence"/>
</dbReference>
<keyword evidence="1" id="KW-0175">Coiled coil</keyword>
<comment type="caution">
    <text evidence="3">The sequence shown here is derived from an EMBL/GenBank/DDBJ whole genome shotgun (WGS) entry which is preliminary data.</text>
</comment>
<proteinExistence type="predicted"/>
<reference evidence="3 4" key="1">
    <citation type="submission" date="2024-09" db="EMBL/GenBank/DDBJ databases">
        <title>Chromosome-scale assembly of Riccia sorocarpa.</title>
        <authorList>
            <person name="Paukszto L."/>
        </authorList>
    </citation>
    <scope>NUCLEOTIDE SEQUENCE [LARGE SCALE GENOMIC DNA]</scope>
    <source>
        <strain evidence="3">LP-2024</strain>
        <tissue evidence="3">Aerial parts of the thallus</tissue>
    </source>
</reference>